<sequence>MEPRLVVNDIFDKLEAKIPISAKVHEESHSVDDPYFTINAFESLREKTHLENLLRFINNECYRNNVDLATCAKFVTCILSEHLREAINPESFVPVLKLFNTYKDENNNVVFREYLCLLIQQLLHQGYTPVSTWLLLLKFIYKEARSLISVNSNGEGIDKLMKETAMFIKIQCHEIRETVAYENLFLYRLVESILIESEKNTIIVEIDRMSTLCECLLELAISQPDIHEVVTNELGVIIDHSDLFVVQSTMINLSLYWNEFPFQIDPILQGIRLNEGTAEKLLVGVKLPPKLRQMMYNSIIDIYINYVTTFEKDIRWCIDNNEDVVFSMELPDPKVFNELPDVKTLTSNFANITKIDALDLIGYLGHYASNASFRFSARILLTLHIFCDLINNNITFLRDVDFVNTIADFYLCIWLYLFAKPLNSTAAKQKARFSTVMALFLHFFDVSLTWLWKRKLSYVFFLRVLVNICKRLGEEYLKLILAIFEKLSINIPLSIIAMNPDDLMIIADSVDWLGILQRRINNITNSS</sequence>
<dbReference type="AlphaFoldDB" id="A0A9N9GRX8"/>
<gene>
    <name evidence="1" type="ORF">PBRASI_LOCUS9163</name>
</gene>
<keyword evidence="2" id="KW-1185">Reference proteome</keyword>
<organism evidence="1 2">
    <name type="scientific">Paraglomus brasilianum</name>
    <dbReference type="NCBI Taxonomy" id="144538"/>
    <lineage>
        <taxon>Eukaryota</taxon>
        <taxon>Fungi</taxon>
        <taxon>Fungi incertae sedis</taxon>
        <taxon>Mucoromycota</taxon>
        <taxon>Glomeromycotina</taxon>
        <taxon>Glomeromycetes</taxon>
        <taxon>Paraglomerales</taxon>
        <taxon>Paraglomeraceae</taxon>
        <taxon>Paraglomus</taxon>
    </lineage>
</organism>
<dbReference type="OrthoDB" id="2426575at2759"/>
<protein>
    <submittedName>
        <fullName evidence="1">7_t:CDS:1</fullName>
    </submittedName>
</protein>
<dbReference type="Proteomes" id="UP000789739">
    <property type="component" value="Unassembled WGS sequence"/>
</dbReference>
<dbReference type="EMBL" id="CAJVPI010001870">
    <property type="protein sequence ID" value="CAG8629373.1"/>
    <property type="molecule type" value="Genomic_DNA"/>
</dbReference>
<evidence type="ECO:0000313" key="2">
    <source>
        <dbReference type="Proteomes" id="UP000789739"/>
    </source>
</evidence>
<accession>A0A9N9GRX8</accession>
<evidence type="ECO:0000313" key="1">
    <source>
        <dbReference type="EMBL" id="CAG8629373.1"/>
    </source>
</evidence>
<comment type="caution">
    <text evidence="1">The sequence shown here is derived from an EMBL/GenBank/DDBJ whole genome shotgun (WGS) entry which is preliminary data.</text>
</comment>
<reference evidence="1" key="1">
    <citation type="submission" date="2021-06" db="EMBL/GenBank/DDBJ databases">
        <authorList>
            <person name="Kallberg Y."/>
            <person name="Tangrot J."/>
            <person name="Rosling A."/>
        </authorList>
    </citation>
    <scope>NUCLEOTIDE SEQUENCE</scope>
    <source>
        <strain evidence="1">BR232B</strain>
    </source>
</reference>
<proteinExistence type="predicted"/>
<name>A0A9N9GRX8_9GLOM</name>